<reference evidence="3 4" key="1">
    <citation type="submission" date="2018-10" db="EMBL/GenBank/DDBJ databases">
        <title>Phylogenomics of Brevibacillus.</title>
        <authorList>
            <person name="Dunlap C."/>
        </authorList>
    </citation>
    <scope>NUCLEOTIDE SEQUENCE [LARGE SCALE GENOMIC DNA]</scope>
    <source>
        <strain evidence="3 4">NRRL NRS 1219</strain>
    </source>
</reference>
<dbReference type="InterPro" id="IPR014710">
    <property type="entry name" value="RmlC-like_jellyroll"/>
</dbReference>
<dbReference type="GO" id="GO:0003677">
    <property type="term" value="F:DNA binding"/>
    <property type="evidence" value="ECO:0007669"/>
    <property type="project" value="UniProtKB-KW"/>
</dbReference>
<dbReference type="Pfam" id="PF02311">
    <property type="entry name" value="AraC_binding"/>
    <property type="match status" value="1"/>
</dbReference>
<protein>
    <recommendedName>
        <fullName evidence="2">AraC-type arabinose-binding/dimerisation domain-containing protein</fullName>
    </recommendedName>
</protein>
<sequence>MHRHDPFLASSRFLLIFLDSAPGNKNMQTYDLNNHLESAPKHIGALMGFERTKVLQLQLRAGAFVPEHDTDADVLIIVQKGTAVFDFSGKQVELTPQTLLHMLPLEKHSVRALDEDVEMVVIRIER</sequence>
<accession>A0A3M8B6P8</accession>
<keyword evidence="1" id="KW-0238">DNA-binding</keyword>
<dbReference type="Gene3D" id="2.60.120.10">
    <property type="entry name" value="Jelly Rolls"/>
    <property type="match status" value="1"/>
</dbReference>
<dbReference type="SUPFAM" id="SSF51182">
    <property type="entry name" value="RmlC-like cupins"/>
    <property type="match status" value="1"/>
</dbReference>
<dbReference type="OrthoDB" id="9793184at2"/>
<dbReference type="AlphaFoldDB" id="A0A3M8B6P8"/>
<comment type="caution">
    <text evidence="3">The sequence shown here is derived from an EMBL/GenBank/DDBJ whole genome shotgun (WGS) entry which is preliminary data.</text>
</comment>
<proteinExistence type="predicted"/>
<dbReference type="InterPro" id="IPR011051">
    <property type="entry name" value="RmlC_Cupin_sf"/>
</dbReference>
<evidence type="ECO:0000313" key="3">
    <source>
        <dbReference type="EMBL" id="RNB59099.1"/>
    </source>
</evidence>
<gene>
    <name evidence="3" type="ORF">EB820_04865</name>
</gene>
<evidence type="ECO:0000259" key="2">
    <source>
        <dbReference type="Pfam" id="PF02311"/>
    </source>
</evidence>
<organism evidence="3 4">
    <name type="scientific">Brevibacillus agri</name>
    <dbReference type="NCBI Taxonomy" id="51101"/>
    <lineage>
        <taxon>Bacteria</taxon>
        <taxon>Bacillati</taxon>
        <taxon>Bacillota</taxon>
        <taxon>Bacilli</taxon>
        <taxon>Bacillales</taxon>
        <taxon>Paenibacillaceae</taxon>
        <taxon>Brevibacillus</taxon>
    </lineage>
</organism>
<evidence type="ECO:0000256" key="1">
    <source>
        <dbReference type="ARBA" id="ARBA00023125"/>
    </source>
</evidence>
<evidence type="ECO:0000313" key="4">
    <source>
        <dbReference type="Proteomes" id="UP000276178"/>
    </source>
</evidence>
<dbReference type="EMBL" id="RHHN01000015">
    <property type="protein sequence ID" value="RNB59099.1"/>
    <property type="molecule type" value="Genomic_DNA"/>
</dbReference>
<name>A0A3M8B6P8_9BACL</name>
<dbReference type="Proteomes" id="UP000276178">
    <property type="component" value="Unassembled WGS sequence"/>
</dbReference>
<dbReference type="InterPro" id="IPR003313">
    <property type="entry name" value="AraC-bd"/>
</dbReference>
<feature type="domain" description="AraC-type arabinose-binding/dimerisation" evidence="2">
    <location>
        <begin position="65"/>
        <end position="116"/>
    </location>
</feature>
<dbReference type="GO" id="GO:0006355">
    <property type="term" value="P:regulation of DNA-templated transcription"/>
    <property type="evidence" value="ECO:0007669"/>
    <property type="project" value="InterPro"/>
</dbReference>